<keyword evidence="1" id="KW-0863">Zinc-finger</keyword>
<dbReference type="Proteomes" id="UP000287872">
    <property type="component" value="Unassembled WGS sequence"/>
</dbReference>
<keyword evidence="4" id="KW-1185">Reference proteome</keyword>
<evidence type="ECO:0000259" key="2">
    <source>
        <dbReference type="PROSITE" id="PS50966"/>
    </source>
</evidence>
<dbReference type="PROSITE" id="PS50966">
    <property type="entry name" value="ZF_SWIM"/>
    <property type="match status" value="1"/>
</dbReference>
<reference evidence="3 4" key="1">
    <citation type="submission" date="2018-11" db="EMBL/GenBank/DDBJ databases">
        <title>Genome sequencing and assembly of Clostridium tagluense strain A121.</title>
        <authorList>
            <person name="Murakami T."/>
            <person name="Segawa T."/>
            <person name="Shcherbakova V.A."/>
            <person name="Mori H."/>
            <person name="Yoshimura Y."/>
        </authorList>
    </citation>
    <scope>NUCLEOTIDE SEQUENCE [LARGE SCALE GENOMIC DNA]</scope>
    <source>
        <strain evidence="3 4">A121</strain>
    </source>
</reference>
<dbReference type="GO" id="GO:0008270">
    <property type="term" value="F:zinc ion binding"/>
    <property type="evidence" value="ECO:0007669"/>
    <property type="project" value="UniProtKB-KW"/>
</dbReference>
<gene>
    <name evidence="3" type="ORF">Ctaglu_38110</name>
</gene>
<dbReference type="AlphaFoldDB" id="A0A401URS0"/>
<evidence type="ECO:0000256" key="1">
    <source>
        <dbReference type="PROSITE-ProRule" id="PRU00325"/>
    </source>
</evidence>
<evidence type="ECO:0000313" key="4">
    <source>
        <dbReference type="Proteomes" id="UP000287872"/>
    </source>
</evidence>
<evidence type="ECO:0000313" key="3">
    <source>
        <dbReference type="EMBL" id="GCD12188.1"/>
    </source>
</evidence>
<keyword evidence="1" id="KW-0862">Zinc</keyword>
<protein>
    <recommendedName>
        <fullName evidence="2">SWIM-type domain-containing protein</fullName>
    </recommendedName>
</protein>
<name>A0A401URS0_9CLOT</name>
<organism evidence="3 4">
    <name type="scientific">Clostridium tagluense</name>
    <dbReference type="NCBI Taxonomy" id="360422"/>
    <lineage>
        <taxon>Bacteria</taxon>
        <taxon>Bacillati</taxon>
        <taxon>Bacillota</taxon>
        <taxon>Clostridia</taxon>
        <taxon>Eubacteriales</taxon>
        <taxon>Clostridiaceae</taxon>
        <taxon>Clostridium</taxon>
    </lineage>
</organism>
<dbReference type="Pfam" id="PF04434">
    <property type="entry name" value="SWIM"/>
    <property type="match status" value="1"/>
</dbReference>
<dbReference type="OrthoDB" id="188274at2"/>
<feature type="domain" description="SWIM-type" evidence="2">
    <location>
        <begin position="153"/>
        <end position="183"/>
    </location>
</feature>
<dbReference type="EMBL" id="BHYK01000028">
    <property type="protein sequence ID" value="GCD12188.1"/>
    <property type="molecule type" value="Genomic_DNA"/>
</dbReference>
<accession>A0A401URS0</accession>
<dbReference type="PANTHER" id="PTHR38133:SF1">
    <property type="entry name" value="SLR1429 PROTEIN"/>
    <property type="match status" value="1"/>
</dbReference>
<dbReference type="RefSeq" id="WP_125004676.1">
    <property type="nucleotide sequence ID" value="NZ_BHYK01000028.1"/>
</dbReference>
<keyword evidence="1" id="KW-0479">Metal-binding</keyword>
<comment type="caution">
    <text evidence="3">The sequence shown here is derived from an EMBL/GenBank/DDBJ whole genome shotgun (WGS) entry which is preliminary data.</text>
</comment>
<dbReference type="InterPro" id="IPR007527">
    <property type="entry name" value="Znf_SWIM"/>
</dbReference>
<dbReference type="PANTHER" id="PTHR38133">
    <property type="entry name" value="SLR1429 PROTEIN"/>
    <property type="match status" value="1"/>
</dbReference>
<sequence length="254" mass="28487">MSYYGGFPAYVPVAERKERAEESVKKLKKKNPDISPVVITGKTIAKTWWGKSWNKNLESYADYANRIARGRSYVKNGAVLDLKITKGNINALVQGSGSKPYKLDINIKALPKNIWEDIINQCLGKIESIEELIQGKFPKALADLFTSKGNGLFPAPSEIDLKCNCPDWANMCKHVAAVLYGVGAKLDDEPELFFILRQVNINDLISEAINKKTQNLLEKSKAKGRRVIEETDIFDMFGIDMEVQGEDDTKDKIK</sequence>
<proteinExistence type="predicted"/>